<protein>
    <submittedName>
        <fullName evidence="8">FtsW/RodA/SpoVE family cell cycle protein</fullName>
    </submittedName>
</protein>
<keyword evidence="4 7" id="KW-1133">Transmembrane helix</keyword>
<evidence type="ECO:0000313" key="8">
    <source>
        <dbReference type="EMBL" id="HIZ40721.1"/>
    </source>
</evidence>
<name>A0A9D2EPA2_9FIRM</name>
<dbReference type="EMBL" id="DXBR01000113">
    <property type="protein sequence ID" value="HIZ40721.1"/>
    <property type="molecule type" value="Genomic_DNA"/>
</dbReference>
<gene>
    <name evidence="8" type="ORF">H9968_12530</name>
</gene>
<feature type="transmembrane region" description="Helical" evidence="7">
    <location>
        <begin position="179"/>
        <end position="204"/>
    </location>
</feature>
<feature type="transmembrane region" description="Helical" evidence="7">
    <location>
        <begin position="83"/>
        <end position="103"/>
    </location>
</feature>
<feature type="region of interest" description="Disordered" evidence="6">
    <location>
        <begin position="501"/>
        <end position="545"/>
    </location>
</feature>
<feature type="transmembrane region" description="Helical" evidence="7">
    <location>
        <begin position="216"/>
        <end position="232"/>
    </location>
</feature>
<feature type="transmembrane region" description="Helical" evidence="7">
    <location>
        <begin position="155"/>
        <end position="173"/>
    </location>
</feature>
<feature type="transmembrane region" description="Helical" evidence="7">
    <location>
        <begin position="361"/>
        <end position="382"/>
    </location>
</feature>
<feature type="transmembrane region" description="Helical" evidence="7">
    <location>
        <begin position="31"/>
        <end position="49"/>
    </location>
</feature>
<evidence type="ECO:0000313" key="9">
    <source>
        <dbReference type="Proteomes" id="UP000824049"/>
    </source>
</evidence>
<dbReference type="PANTHER" id="PTHR30474:SF3">
    <property type="entry name" value="PEPTIDOGLYCAN GLYCOSYLTRANSFERASE RODA"/>
    <property type="match status" value="1"/>
</dbReference>
<evidence type="ECO:0000256" key="7">
    <source>
        <dbReference type="SAM" id="Phobius"/>
    </source>
</evidence>
<dbReference type="GO" id="GO:0015648">
    <property type="term" value="F:lipid-linked peptidoglycan transporter activity"/>
    <property type="evidence" value="ECO:0007669"/>
    <property type="project" value="TreeGrafter"/>
</dbReference>
<dbReference type="GO" id="GO:0051301">
    <property type="term" value="P:cell division"/>
    <property type="evidence" value="ECO:0007669"/>
    <property type="project" value="InterPro"/>
</dbReference>
<dbReference type="Proteomes" id="UP000824049">
    <property type="component" value="Unassembled WGS sequence"/>
</dbReference>
<evidence type="ECO:0000256" key="2">
    <source>
        <dbReference type="ARBA" id="ARBA00022692"/>
    </source>
</evidence>
<keyword evidence="2 7" id="KW-0812">Transmembrane</keyword>
<dbReference type="AlphaFoldDB" id="A0A9D2EPA2"/>
<feature type="transmembrane region" description="Helical" evidence="7">
    <location>
        <begin position="238"/>
        <end position="254"/>
    </location>
</feature>
<feature type="transmembrane region" description="Helical" evidence="7">
    <location>
        <begin position="259"/>
        <end position="279"/>
    </location>
</feature>
<organism evidence="8 9">
    <name type="scientific">Candidatus Anaerobutyricum stercoris</name>
    <dbReference type="NCBI Taxonomy" id="2838457"/>
    <lineage>
        <taxon>Bacteria</taxon>
        <taxon>Bacillati</taxon>
        <taxon>Bacillota</taxon>
        <taxon>Clostridia</taxon>
        <taxon>Lachnospirales</taxon>
        <taxon>Lachnospiraceae</taxon>
        <taxon>Anaerobutyricum</taxon>
    </lineage>
</organism>
<evidence type="ECO:0000256" key="5">
    <source>
        <dbReference type="ARBA" id="ARBA00023136"/>
    </source>
</evidence>
<keyword evidence="3" id="KW-0133">Cell shape</keyword>
<evidence type="ECO:0000256" key="6">
    <source>
        <dbReference type="SAM" id="MobiDB-lite"/>
    </source>
</evidence>
<dbReference type="GO" id="GO:0005886">
    <property type="term" value="C:plasma membrane"/>
    <property type="evidence" value="ECO:0007669"/>
    <property type="project" value="TreeGrafter"/>
</dbReference>
<dbReference type="InterPro" id="IPR001182">
    <property type="entry name" value="FtsW/RodA"/>
</dbReference>
<dbReference type="GO" id="GO:0032153">
    <property type="term" value="C:cell division site"/>
    <property type="evidence" value="ECO:0007669"/>
    <property type="project" value="TreeGrafter"/>
</dbReference>
<reference evidence="8" key="1">
    <citation type="journal article" date="2021" name="PeerJ">
        <title>Extensive microbial diversity within the chicken gut microbiome revealed by metagenomics and culture.</title>
        <authorList>
            <person name="Gilroy R."/>
            <person name="Ravi A."/>
            <person name="Getino M."/>
            <person name="Pursley I."/>
            <person name="Horton D.L."/>
            <person name="Alikhan N.F."/>
            <person name="Baker D."/>
            <person name="Gharbi K."/>
            <person name="Hall N."/>
            <person name="Watson M."/>
            <person name="Adriaenssens E.M."/>
            <person name="Foster-Nyarko E."/>
            <person name="Jarju S."/>
            <person name="Secka A."/>
            <person name="Antonio M."/>
            <person name="Oren A."/>
            <person name="Chaudhuri R.R."/>
            <person name="La Ragione R."/>
            <person name="Hildebrand F."/>
            <person name="Pallen M.J."/>
        </authorList>
    </citation>
    <scope>NUCLEOTIDE SEQUENCE</scope>
    <source>
        <strain evidence="8">CHK179-28034</strain>
    </source>
</reference>
<dbReference type="GO" id="GO:0008360">
    <property type="term" value="P:regulation of cell shape"/>
    <property type="evidence" value="ECO:0007669"/>
    <property type="project" value="UniProtKB-KW"/>
</dbReference>
<feature type="compositionally biased region" description="Basic residues" evidence="6">
    <location>
        <begin position="524"/>
        <end position="538"/>
    </location>
</feature>
<feature type="compositionally biased region" description="Polar residues" evidence="6">
    <location>
        <begin position="504"/>
        <end position="514"/>
    </location>
</feature>
<dbReference type="PANTHER" id="PTHR30474">
    <property type="entry name" value="CELL CYCLE PROTEIN"/>
    <property type="match status" value="1"/>
</dbReference>
<evidence type="ECO:0000256" key="4">
    <source>
        <dbReference type="ARBA" id="ARBA00022989"/>
    </source>
</evidence>
<sequence>MNSRAKEKQKAFSTERFVWELQRAFYSFRNGPVLAILLFQIAAFIVVHAKGAGTIYRDMIGILFLITIVSWFFTSVIHGNKRILICALILLTVGTMLQCIMEQEQIIKNPELLNNGNPAAGLQLQYLLGFAAGLLAAGCYLKWKQISGMKMCRFLVALSLGISIVTLVASRAVGNVRNWIHIGGMSIQTTELVKVLYVFIAAALLGTTEKPSRQRIRVFYGITVLEILLLAVQSEFGTMLLLLAIFLTYVFLFIPDIKVFIKTVAVMAVLAALIIVTGMQLSKLADAGSVIGTNPLSSFFLSNYDKIANRFIYWLNPEKDALGLGYQLLKARESILLGGWFGTSSVTDLPVKTSDLVYPALIQRCGMIFAILVFFIFILMWLEGVRLFIRKGDRYHQAVGAGFVFMLFDQALIIIAGSTGLCPLTGITLPFISSGGSSLVVTFMMVGVMIAVSSNVKWKGLTDNEEEFFKENAVFTKCNAYLRHLNDHIPHPDIRAAAGRLRGSRQTETGSQGKHVSKGIRPGKNFRSRGKHSRSVRRAGREKDI</sequence>
<feature type="transmembrane region" description="Helical" evidence="7">
    <location>
        <begin position="123"/>
        <end position="143"/>
    </location>
</feature>
<feature type="transmembrane region" description="Helical" evidence="7">
    <location>
        <begin position="55"/>
        <end position="76"/>
    </location>
</feature>
<reference evidence="8" key="2">
    <citation type="submission" date="2021-04" db="EMBL/GenBank/DDBJ databases">
        <authorList>
            <person name="Gilroy R."/>
        </authorList>
    </citation>
    <scope>NUCLEOTIDE SEQUENCE</scope>
    <source>
        <strain evidence="8">CHK179-28034</strain>
    </source>
</reference>
<comment type="subcellular location">
    <subcellularLocation>
        <location evidence="1">Membrane</location>
        <topology evidence="1">Multi-pass membrane protein</topology>
    </subcellularLocation>
</comment>
<feature type="transmembrane region" description="Helical" evidence="7">
    <location>
        <begin position="403"/>
        <end position="421"/>
    </location>
</feature>
<comment type="caution">
    <text evidence="8">The sequence shown here is derived from an EMBL/GenBank/DDBJ whole genome shotgun (WGS) entry which is preliminary data.</text>
</comment>
<evidence type="ECO:0000256" key="3">
    <source>
        <dbReference type="ARBA" id="ARBA00022960"/>
    </source>
</evidence>
<proteinExistence type="predicted"/>
<feature type="transmembrane region" description="Helical" evidence="7">
    <location>
        <begin position="427"/>
        <end position="452"/>
    </location>
</feature>
<accession>A0A9D2EPA2</accession>
<keyword evidence="5 7" id="KW-0472">Membrane</keyword>
<evidence type="ECO:0000256" key="1">
    <source>
        <dbReference type="ARBA" id="ARBA00004141"/>
    </source>
</evidence>
<dbReference type="Pfam" id="PF01098">
    <property type="entry name" value="FTSW_RODA_SPOVE"/>
    <property type="match status" value="1"/>
</dbReference>